<sequence>MLLRTHQAGLAGAFSPAVKRLLQKVTPPLLTLVRFSIFVMHFSRNPVQNHVIDGVNMVYLPVNPSIAENLTVVAC</sequence>
<protein>
    <submittedName>
        <fullName evidence="1">Uncharacterized protein</fullName>
    </submittedName>
</protein>
<organism evidence="1 2">
    <name type="scientific">Proteobacteria bacterium 228</name>
    <dbReference type="NCBI Taxonomy" id="2083153"/>
    <lineage>
        <taxon>Bacteria</taxon>
        <taxon>Pseudomonadati</taxon>
        <taxon>Pseudomonadota</taxon>
    </lineage>
</organism>
<evidence type="ECO:0000313" key="1">
    <source>
        <dbReference type="EMBL" id="PPC77769.1"/>
    </source>
</evidence>
<evidence type="ECO:0000313" key="2">
    <source>
        <dbReference type="Proteomes" id="UP000238196"/>
    </source>
</evidence>
<accession>A0A2S5KTB6</accession>
<proteinExistence type="predicted"/>
<comment type="caution">
    <text evidence="1">The sequence shown here is derived from an EMBL/GenBank/DDBJ whole genome shotgun (WGS) entry which is preliminary data.</text>
</comment>
<name>A0A2S5KTB6_9PROT</name>
<gene>
    <name evidence="1" type="ORF">C4K68_08885</name>
</gene>
<dbReference type="AlphaFoldDB" id="A0A2S5KTB6"/>
<reference evidence="1 2" key="1">
    <citation type="submission" date="2018-02" db="EMBL/GenBank/DDBJ databases">
        <title>novel marine gammaproteobacteria from coastal saline agro ecosystem.</title>
        <authorList>
            <person name="Krishnan R."/>
            <person name="Ramesh Kumar N."/>
        </authorList>
    </citation>
    <scope>NUCLEOTIDE SEQUENCE [LARGE SCALE GENOMIC DNA]</scope>
    <source>
        <strain evidence="1 2">228</strain>
    </source>
</reference>
<dbReference type="Proteomes" id="UP000238196">
    <property type="component" value="Unassembled WGS sequence"/>
</dbReference>
<dbReference type="EMBL" id="PRLP01000026">
    <property type="protein sequence ID" value="PPC77769.1"/>
    <property type="molecule type" value="Genomic_DNA"/>
</dbReference>